<comment type="caution">
    <text evidence="3">The sequence shown here is derived from an EMBL/GenBank/DDBJ whole genome shotgun (WGS) entry which is preliminary data.</text>
</comment>
<keyword evidence="3" id="KW-0547">Nucleotide-binding</keyword>
<dbReference type="InterPro" id="IPR027417">
    <property type="entry name" value="P-loop_NTPase"/>
</dbReference>
<evidence type="ECO:0000259" key="2">
    <source>
        <dbReference type="Pfam" id="PF01935"/>
    </source>
</evidence>
<dbReference type="EMBL" id="JBHSPA010000015">
    <property type="protein sequence ID" value="MFC5824516.1"/>
    <property type="molecule type" value="Genomic_DNA"/>
</dbReference>
<reference evidence="4" key="1">
    <citation type="journal article" date="2019" name="Int. J. Syst. Evol. Microbiol.">
        <title>The Global Catalogue of Microorganisms (GCM) 10K type strain sequencing project: providing services to taxonomists for standard genome sequencing and annotation.</title>
        <authorList>
            <consortium name="The Broad Institute Genomics Platform"/>
            <consortium name="The Broad Institute Genome Sequencing Center for Infectious Disease"/>
            <person name="Wu L."/>
            <person name="Ma J."/>
        </authorList>
    </citation>
    <scope>NUCLEOTIDE SEQUENCE [LARGE SCALE GENOMIC DNA]</scope>
    <source>
        <strain evidence="4">CCUG 53903</strain>
    </source>
</reference>
<feature type="compositionally biased region" description="Low complexity" evidence="1">
    <location>
        <begin position="616"/>
        <end position="636"/>
    </location>
</feature>
<dbReference type="SUPFAM" id="SSF52540">
    <property type="entry name" value="P-loop containing nucleoside triphosphate hydrolases"/>
    <property type="match status" value="2"/>
</dbReference>
<dbReference type="Gene3D" id="3.40.50.300">
    <property type="entry name" value="P-loop containing nucleotide triphosphate hydrolases"/>
    <property type="match status" value="2"/>
</dbReference>
<proteinExistence type="predicted"/>
<feature type="region of interest" description="Disordered" evidence="1">
    <location>
        <begin position="616"/>
        <end position="717"/>
    </location>
</feature>
<dbReference type="InterPro" id="IPR002789">
    <property type="entry name" value="HerA_central"/>
</dbReference>
<evidence type="ECO:0000313" key="4">
    <source>
        <dbReference type="Proteomes" id="UP001596058"/>
    </source>
</evidence>
<accession>A0ABW1CIS6</accession>
<keyword evidence="4" id="KW-1185">Reference proteome</keyword>
<dbReference type="Pfam" id="PF01935">
    <property type="entry name" value="DUF87"/>
    <property type="match status" value="1"/>
</dbReference>
<dbReference type="PANTHER" id="PTHR30121:SF6">
    <property type="entry name" value="SLR6007 PROTEIN"/>
    <property type="match status" value="1"/>
</dbReference>
<dbReference type="PANTHER" id="PTHR30121">
    <property type="entry name" value="UNCHARACTERIZED PROTEIN YJGR-RELATED"/>
    <property type="match status" value="1"/>
</dbReference>
<name>A0ABW1CIS6_9ACTN</name>
<feature type="domain" description="Helicase HerA central" evidence="2">
    <location>
        <begin position="726"/>
        <end position="808"/>
    </location>
</feature>
<dbReference type="GO" id="GO:0004386">
    <property type="term" value="F:helicase activity"/>
    <property type="evidence" value="ECO:0007669"/>
    <property type="project" value="UniProtKB-KW"/>
</dbReference>
<organism evidence="3 4">
    <name type="scientific">Nonomuraea insulae</name>
    <dbReference type="NCBI Taxonomy" id="1616787"/>
    <lineage>
        <taxon>Bacteria</taxon>
        <taxon>Bacillati</taxon>
        <taxon>Actinomycetota</taxon>
        <taxon>Actinomycetes</taxon>
        <taxon>Streptosporangiales</taxon>
        <taxon>Streptosporangiaceae</taxon>
        <taxon>Nonomuraea</taxon>
    </lineage>
</organism>
<evidence type="ECO:0000256" key="1">
    <source>
        <dbReference type="SAM" id="MobiDB-lite"/>
    </source>
</evidence>
<keyword evidence="3" id="KW-0347">Helicase</keyword>
<feature type="compositionally biased region" description="Low complexity" evidence="1">
    <location>
        <begin position="644"/>
        <end position="671"/>
    </location>
</feature>
<dbReference type="CDD" id="cd01127">
    <property type="entry name" value="TrwB_TraG_TraD_VirD4"/>
    <property type="match status" value="1"/>
</dbReference>
<dbReference type="Proteomes" id="UP001596058">
    <property type="component" value="Unassembled WGS sequence"/>
</dbReference>
<evidence type="ECO:0000313" key="3">
    <source>
        <dbReference type="EMBL" id="MFC5824516.1"/>
    </source>
</evidence>
<dbReference type="RefSeq" id="WP_379514042.1">
    <property type="nucleotide sequence ID" value="NZ_JBHSPA010000015.1"/>
</dbReference>
<protein>
    <submittedName>
        <fullName evidence="3">Helicase HerA domain-containing protein</fullName>
    </submittedName>
</protein>
<keyword evidence="3" id="KW-0067">ATP-binding</keyword>
<sequence length="1128" mass="119431">MTGGVQDLAALSFNYTESADDVWQHSDYHVEGLHGASTRILLDGLAEAAGRGDASPIGVVIQGQRGTGKTHLLGWLREQAQRQGGYFVLVGLLDAKGFWESTMVSILDSLWRPRGDGQVQLAVFLERLASEVGLSRMARRAITGKRAVTREELDAFVTALRRLDAQVGRECQDTARAMVLLAGTDLGLQDLGEAFLSSAPEGEPGERALWGIRQVGRTPQEIVRNVSRLMALTGPTIIAVDQIDPLVAQSSTATTGAARDPGETAMIERIAGGLMALREVTRRTLTVVTCIPATWTLVEDVAVDTVRDRFRQSVQLMTLPDADTARTLVAKRFEVQYGEAGIKPPYPTWPVRPEAFEQAPGFTPRQLLIRIDRHVRACLLDDEVRELTGFAATPPADEPALTLAHEHALPPAADLGALDARFAELRDGGQAPRVDQVTEDRTMPALLAAGLSAWIAEQAEPGIAFSVDPPPSSKPPLHARLRRTLDEAREDEVHWAFRAVTAGHGNAALNRIRKASVAAGLDAEVPKRRLFLLRNAPWSTGTATQAAIAAFEQAGGRTLRWSDDDLRVLAALKALLAENPPHLTAWLAERRPTVAVSFLREALADAWSVPASALGPARTAGATTPGAVTPGAVTPGEISPGATPSGAVSPGAVSSGAVSPGAVSPGAVSPGETTARQTPPVSTTTPPPLPVSAVGSGETTAPQPAVVSAHHRGGPGPATRVPYLAIGRRMADGAPVSVALEALRKHVTIFAGTGSGKTVLIRRLVEECALLGVSAIVLDPNNDLARLGERWPEAPPDWEDGDERRAGEYLAGTDVVVWTPGRAGGRPLSFQPLPDFTGLAGDPDEFTEAVEAAVAFIVPRIRLDANTNKAHLGQAVLRKALAYHGVRGATSLKGFAALLSDLPDGVSELADAHRIAAELAQSLTAAMDNDPLFGGAGTPVDPGLLVTPPEGKRARVSVISLVGLPSLEQRQSFVSQLQMELFVWFKRHPAQDRPLGALLVMDEAQTFAPAAGTAASTRSTVLLASQARKYGLGLVFATQAPKGLHNHIPGNSATQFFGLLNAPIQISAAREMARSKGGDVPDVSRLSSGEFYVALEGGAFVKTRVPMCLTRHPKSPLTTEEVIEKSRG</sequence>
<gene>
    <name evidence="3" type="ORF">ACFPZ3_11715</name>
</gene>
<keyword evidence="3" id="KW-0378">Hydrolase</keyword>
<dbReference type="InterPro" id="IPR051162">
    <property type="entry name" value="T4SS_component"/>
</dbReference>